<protein>
    <submittedName>
        <fullName evidence="2">Uncharacterized protein</fullName>
    </submittedName>
</protein>
<reference evidence="3" key="1">
    <citation type="journal article" date="2019" name="Int. J. Syst. Evol. Microbiol.">
        <title>The Global Catalogue of Microorganisms (GCM) 10K type strain sequencing project: providing services to taxonomists for standard genome sequencing and annotation.</title>
        <authorList>
            <consortium name="The Broad Institute Genomics Platform"/>
            <consortium name="The Broad Institute Genome Sequencing Center for Infectious Disease"/>
            <person name="Wu L."/>
            <person name="Ma J."/>
        </authorList>
    </citation>
    <scope>NUCLEOTIDE SEQUENCE [LARGE SCALE GENOMIC DNA]</scope>
    <source>
        <strain evidence="3">JCM 4737</strain>
    </source>
</reference>
<evidence type="ECO:0000256" key="1">
    <source>
        <dbReference type="SAM" id="MobiDB-lite"/>
    </source>
</evidence>
<comment type="caution">
    <text evidence="2">The sequence shown here is derived from an EMBL/GenBank/DDBJ whole genome shotgun (WGS) entry which is preliminary data.</text>
</comment>
<gene>
    <name evidence="2" type="ORF">GCM10010346_07980</name>
</gene>
<dbReference type="Proteomes" id="UP000599437">
    <property type="component" value="Unassembled WGS sequence"/>
</dbReference>
<keyword evidence="3" id="KW-1185">Reference proteome</keyword>
<evidence type="ECO:0000313" key="2">
    <source>
        <dbReference type="EMBL" id="GHA87594.1"/>
    </source>
</evidence>
<feature type="region of interest" description="Disordered" evidence="1">
    <location>
        <begin position="1"/>
        <end position="158"/>
    </location>
</feature>
<sequence length="158" mass="17811">MPKAEHAPHPQKRKEKGKPRQGPVQRKPCPSPYPGREPNPVRVAELPYERPPARKERAPKEFARKEPARESPARRPPVGVRAVVTRRVPPRGGATPPRQWPRERGDAGAARPGRREPGRRRPGRRRPGRVPGHWSRNVSVSVVEEPCHETLGTSARPR</sequence>
<feature type="compositionally biased region" description="Basic and acidic residues" evidence="1">
    <location>
        <begin position="47"/>
        <end position="73"/>
    </location>
</feature>
<feature type="compositionally biased region" description="Basic residues" evidence="1">
    <location>
        <begin position="9"/>
        <end position="19"/>
    </location>
</feature>
<dbReference type="EMBL" id="BMVO01000001">
    <property type="protein sequence ID" value="GHA87594.1"/>
    <property type="molecule type" value="Genomic_DNA"/>
</dbReference>
<organism evidence="2 3">
    <name type="scientific">Streptomyces chryseus</name>
    <dbReference type="NCBI Taxonomy" id="68186"/>
    <lineage>
        <taxon>Bacteria</taxon>
        <taxon>Bacillati</taxon>
        <taxon>Actinomycetota</taxon>
        <taxon>Actinomycetes</taxon>
        <taxon>Kitasatosporales</taxon>
        <taxon>Streptomycetaceae</taxon>
        <taxon>Streptomyces</taxon>
    </lineage>
</organism>
<name>A0ABQ3DEM9_9ACTN</name>
<evidence type="ECO:0000313" key="3">
    <source>
        <dbReference type="Proteomes" id="UP000599437"/>
    </source>
</evidence>
<accession>A0ABQ3DEM9</accession>
<feature type="compositionally biased region" description="Low complexity" evidence="1">
    <location>
        <begin position="76"/>
        <end position="94"/>
    </location>
</feature>
<feature type="compositionally biased region" description="Basic residues" evidence="1">
    <location>
        <begin position="117"/>
        <end position="128"/>
    </location>
</feature>
<proteinExistence type="predicted"/>